<evidence type="ECO:0000313" key="4">
    <source>
        <dbReference type="Proteomes" id="UP001055153"/>
    </source>
</evidence>
<feature type="domain" description="Glycosyltransferase subfamily 4-like N-terminal" evidence="2">
    <location>
        <begin position="1502"/>
        <end position="1674"/>
    </location>
</feature>
<dbReference type="InterPro" id="IPR036412">
    <property type="entry name" value="HAD-like_sf"/>
</dbReference>
<dbReference type="PANTHER" id="PTHR45947:SF13">
    <property type="entry name" value="TRANSFERASE"/>
    <property type="match status" value="1"/>
</dbReference>
<dbReference type="SFLD" id="SFLDG01129">
    <property type="entry name" value="C1.5:_HAD__Beta-PGM__Phosphata"/>
    <property type="match status" value="1"/>
</dbReference>
<dbReference type="Pfam" id="PF13439">
    <property type="entry name" value="Glyco_transf_4"/>
    <property type="match status" value="1"/>
</dbReference>
<protein>
    <submittedName>
        <fullName evidence="3">D-inositol-3-phosphate glycosyltransferase</fullName>
    </submittedName>
</protein>
<dbReference type="InterPro" id="IPR011990">
    <property type="entry name" value="TPR-like_helical_dom_sf"/>
</dbReference>
<reference evidence="3" key="2">
    <citation type="submission" date="2021-08" db="EMBL/GenBank/DDBJ databases">
        <authorList>
            <person name="Tani A."/>
            <person name="Ola A."/>
            <person name="Ogura Y."/>
            <person name="Katsura K."/>
            <person name="Hayashi T."/>
        </authorList>
    </citation>
    <scope>NUCLEOTIDE SEQUENCE</scope>
    <source>
        <strain evidence="3">DSM 17168</strain>
    </source>
</reference>
<dbReference type="SUPFAM" id="SSF53756">
    <property type="entry name" value="UDP-Glycosyltransferase/glycogen phosphorylase"/>
    <property type="match status" value="1"/>
</dbReference>
<dbReference type="NCBIfam" id="TIGR01549">
    <property type="entry name" value="HAD-SF-IA-v1"/>
    <property type="match status" value="1"/>
</dbReference>
<evidence type="ECO:0000313" key="3">
    <source>
        <dbReference type="EMBL" id="GJE02527.1"/>
    </source>
</evidence>
<evidence type="ECO:0000259" key="2">
    <source>
        <dbReference type="Pfam" id="PF13439"/>
    </source>
</evidence>
<dbReference type="InterPro" id="IPR001296">
    <property type="entry name" value="Glyco_trans_1"/>
</dbReference>
<feature type="domain" description="Glycosyl transferase family 1" evidence="1">
    <location>
        <begin position="1742"/>
        <end position="1832"/>
    </location>
</feature>
<dbReference type="SUPFAM" id="SSF48452">
    <property type="entry name" value="TPR-like"/>
    <property type="match status" value="1"/>
</dbReference>
<dbReference type="Pfam" id="PF00534">
    <property type="entry name" value="Glycos_transf_1"/>
    <property type="match status" value="1"/>
</dbReference>
<reference evidence="3" key="1">
    <citation type="journal article" date="2021" name="Front. Microbiol.">
        <title>Comprehensive Comparative Genomics and Phenotyping of Methylobacterium Species.</title>
        <authorList>
            <person name="Alessa O."/>
            <person name="Ogura Y."/>
            <person name="Fujitani Y."/>
            <person name="Takami H."/>
            <person name="Hayashi T."/>
            <person name="Sahin N."/>
            <person name="Tani A."/>
        </authorList>
    </citation>
    <scope>NUCLEOTIDE SEQUENCE</scope>
    <source>
        <strain evidence="3">DSM 17168</strain>
    </source>
</reference>
<dbReference type="InterPro" id="IPR006439">
    <property type="entry name" value="HAD-SF_hydro_IA"/>
</dbReference>
<dbReference type="InterPro" id="IPR050194">
    <property type="entry name" value="Glycosyltransferase_grp1"/>
</dbReference>
<dbReference type="Pfam" id="PF00702">
    <property type="entry name" value="Hydrolase"/>
    <property type="match status" value="1"/>
</dbReference>
<evidence type="ECO:0000259" key="1">
    <source>
        <dbReference type="Pfam" id="PF00534"/>
    </source>
</evidence>
<dbReference type="EMBL" id="BPQQ01000058">
    <property type="protein sequence ID" value="GJE02527.1"/>
    <property type="molecule type" value="Genomic_DNA"/>
</dbReference>
<dbReference type="InterPro" id="IPR023214">
    <property type="entry name" value="HAD_sf"/>
</dbReference>
<dbReference type="Proteomes" id="UP001055153">
    <property type="component" value="Unassembled WGS sequence"/>
</dbReference>
<dbReference type="SFLD" id="SFLDS00003">
    <property type="entry name" value="Haloacid_Dehalogenase"/>
    <property type="match status" value="1"/>
</dbReference>
<dbReference type="InterPro" id="IPR028098">
    <property type="entry name" value="Glyco_trans_4-like_N"/>
</dbReference>
<sequence length="1860" mass="205962">MAVKSGSHFSSLFALSSEDVNAKIVSFDLFDTLIKRKYLAVNEVHDTVSAYVLARLGRCGSLTPGQLTLTRYNIGNFLKMSPHAAMEEPSLDVIWSHALASLRGRSSDDAAIIDDVVSFEFDLESQNFALVAGAHDLLKRLQAAGKRLVAVSDMYFGRAQIEAILDRLGILSFFEKVYVSVDVGLTKQTGRLFTHVLSDLGVAPGDVHHLGDNPHSDVAMGRMVGLQVTHIEQHEHLHIERPAYGRRPNIHTEMSDLIRLFLFQVLFKALNNKTDHIYFMSRDGILVREFLERWDCSLVRRYFDRFAKSDLFLSRSISCWLALNFQGEWLTQAIGFAFWLCHGTATPPQISALLGIDAVPPGLDDKAYESSRDTAVVVDAYRAAGLAEPIRDAILTKRRLAQEYLESVGLFASRHITLCDIGYSGTVARDLNSFFLQESLRPEALTPPKVELDLISTNGNYARNAPLAQPYVRFGGKVILPVERLPDALTDSFAWLEMFFKHPSYGPLRGYVRTDGKVEPDYDVGPPEPRPYPGTTILGVCASRPEDIVLLWMASQEFWGQFVDPLIARFAAPDLDTVRQMQAEIYEEDAVSGRKRSVILVRPDLSATEIYQLAKRKDYWIPGSLVASASQPSPHEAAAIPARPSSPLRRRATLRSLERLFRVRTIRSAIRNRIRIGRRAVDREGLDPVFYRAHYPDLAALDDEALRRHYAEFGRSEGRFTRPEALIDDLEREHGPLPADFDPHTYRTNHVDLPFAHEWQLKAHYLAFGRHEGRSYHPGFGLIDAEFEELVRSGEVRLTAPENAAWERGASARQLIFRRSGLDPGAWLGLLHVGEFQALNHAWAGRLRSRAHAIAAFLDRGVARLAPLSLGARFDPAYYLRRHPELAGAAPEEAFRHWLWHGAGHGEAACEDDRLFQLVGERVYPTAFRCDLFAERQLPYGEAGGETDRIDLLARFFASSYTAYADLAEGPGAPRLWEIVGCRARDQGRLDEARQAFENALESGGAPGRIWHQLGDIAARQHRLHDALACYERGVAAPTPDRWSFINGARIAADLGYVPKALDFVRAGSTIWAGKEPWRRVRDHVYDSWFSHAVRAEQAGEDTHAALKVAAELIRLIDEEIPARLRLAKPDGRVVVLGGRGTEDASAETLARLAAAVGAELGRDAEVFPDSRIDAFIAALPGASLAVFHETSSRPPTLRAVRTARALSIPTAYWAGALDPTEQPAFRDTSASPQLAKLLTSRLSCHFMSLCDRGVATLPAAAARLERETVEGKAALVGRLAQAVRRTRSNPDLLALVVRIPSPGASGEEMTRTWVAIEGLLSKRETVSVLIDQAAVPPRDLARFGARLRTAHLRATDATAVWLLQEMNGYVAFGSEASPEGDEPLLGRLEAAAWGLPVLTIGADATSDGGASAAWQEALPALLRFVDEPSLREDVGQAVRARFEARLLMAPRVPDIRLPEPDRRRPRILFANVFFPPQTVGGATRVLKDNVDFLLDHHPEAFDLAVLTSDDENDRTGASRVDAYRGIPVMRIATPQEIDMDWRPYNAAVFRHTLTVLKTFKPDLVHIHCLQRLSVAVAEACRATGVPYIVTLHDAWWLSDFSFLIDDDGRLAMPSRDLLAQPHSARIALTESLSRGAQLRHALSAASARLSVSAPFAALYRDCGFDVEVVPNGVSRLKTAARAPAGPRVRLAHLGGTQHHKGAYLIEAALRQNEFRNLSFTLVDLFRDDGDVSHTVWGTTPVTIVGKIPSGRIEEMYAQSDVVLAPSIWPESFGLVSREALSAGCWVVASSLGAMGEEVVEGENGFVIDVTRPDDLVRVLRLIDADPETYQRSPRRRPDLRTVDDQSRDLIALYGRMLAG</sequence>
<dbReference type="Gene3D" id="3.40.50.2000">
    <property type="entry name" value="Glycogen Phosphorylase B"/>
    <property type="match status" value="2"/>
</dbReference>
<dbReference type="PANTHER" id="PTHR45947">
    <property type="entry name" value="SULFOQUINOVOSYL TRANSFERASE SQD2"/>
    <property type="match status" value="1"/>
</dbReference>
<organism evidence="3 4">
    <name type="scientific">Methylobacterium isbiliense</name>
    <dbReference type="NCBI Taxonomy" id="315478"/>
    <lineage>
        <taxon>Bacteria</taxon>
        <taxon>Pseudomonadati</taxon>
        <taxon>Pseudomonadota</taxon>
        <taxon>Alphaproteobacteria</taxon>
        <taxon>Hyphomicrobiales</taxon>
        <taxon>Methylobacteriaceae</taxon>
        <taxon>Methylobacterium</taxon>
    </lineage>
</organism>
<comment type="caution">
    <text evidence="3">The sequence shown here is derived from an EMBL/GenBank/DDBJ whole genome shotgun (WGS) entry which is preliminary data.</text>
</comment>
<gene>
    <name evidence="3" type="primary">mshA_16</name>
    <name evidence="3" type="ORF">GMJLKIPL_4476</name>
</gene>
<dbReference type="SUPFAM" id="SSF56784">
    <property type="entry name" value="HAD-like"/>
    <property type="match status" value="1"/>
</dbReference>
<accession>A0ABQ4SHF0</accession>
<dbReference type="Gene3D" id="1.25.40.10">
    <property type="entry name" value="Tetratricopeptide repeat domain"/>
    <property type="match status" value="1"/>
</dbReference>
<name>A0ABQ4SHF0_9HYPH</name>
<dbReference type="Gene3D" id="3.40.50.1000">
    <property type="entry name" value="HAD superfamily/HAD-like"/>
    <property type="match status" value="1"/>
</dbReference>
<proteinExistence type="predicted"/>
<keyword evidence="4" id="KW-1185">Reference proteome</keyword>
<dbReference type="CDD" id="cd03823">
    <property type="entry name" value="GT4_ExpE7-like"/>
    <property type="match status" value="1"/>
</dbReference>